<keyword evidence="2 7" id="KW-0489">Methyltransferase</keyword>
<evidence type="ECO:0000313" key="9">
    <source>
        <dbReference type="Proteomes" id="UP000000238"/>
    </source>
</evidence>
<feature type="active site" evidence="7">
    <location>
        <position position="97"/>
    </location>
</feature>
<evidence type="ECO:0000256" key="5">
    <source>
        <dbReference type="ARBA" id="ARBA00022747"/>
    </source>
</evidence>
<dbReference type="PANTHER" id="PTHR10629">
    <property type="entry name" value="CYTOSINE-SPECIFIC METHYLTRANSFERASE"/>
    <property type="match status" value="1"/>
</dbReference>
<dbReference type="Gene3D" id="3.40.50.150">
    <property type="entry name" value="Vaccinia Virus protein VP39"/>
    <property type="match status" value="1"/>
</dbReference>
<keyword evidence="9" id="KW-1185">Reference proteome</keyword>
<sequence length="555" mass="60790">MSVIHFQYRHKPQLGFLDCQGELVVDNFAGGGGASTGIEQAIGRSVDIAINHDPEAIELHKLNHPQTEHYCESVWNIDPREVCKGRPVGLAWFSPDCKHFSRAKGGKPVEKNIRGLAWVVLKWVGTVRPRVVCLENVEEFTTWGPIVNGQPCPKRKGKTFQSFVRALERNGYKVEWRQLRAHEYGAPTIRKRLFMVARCDGQPIIWPAPTHGDPRKPDFKKTKLQAWKTAAEIIDWSIPCPSIFDRPKPLAEATMRRIAKGIERFVINNPEPFIIPIAHYNGSTPVHDIITPLRTVTANPKGGAFAIVAPSIIKVNHGYNYLRGQQVSGPLQTVTSTNGYALAVPVLTRQFGNSGANNVTTPAGTTTAGGGGKTQLVAAFLAKHYSGVTGASLNVRTVTTVDHHSLVTSHLIKLRGTCAHGQATDAPAATITAAGCHLGEVRAFLMKYYSEGGQWSVLDEPLHTVPTKDRIGLVMVHGEAYQIVDIGMRMLQPHELYAAQGFPADYIYDRLPDGSKLSKVAQVRMCGNSVCPPVAAAIVSANYQEQFNLQNAVTI</sequence>
<evidence type="ECO:0000256" key="1">
    <source>
        <dbReference type="ARBA" id="ARBA00011975"/>
    </source>
</evidence>
<dbReference type="GO" id="GO:0032259">
    <property type="term" value="P:methylation"/>
    <property type="evidence" value="ECO:0007669"/>
    <property type="project" value="UniProtKB-KW"/>
</dbReference>
<proteinExistence type="inferred from homology"/>
<comment type="catalytic activity">
    <reaction evidence="6">
        <text>a 2'-deoxycytidine in DNA + S-adenosyl-L-methionine = a 5-methyl-2'-deoxycytidine in DNA + S-adenosyl-L-homocysteine + H(+)</text>
        <dbReference type="Rhea" id="RHEA:13681"/>
        <dbReference type="Rhea" id="RHEA-COMP:11369"/>
        <dbReference type="Rhea" id="RHEA-COMP:11370"/>
        <dbReference type="ChEBI" id="CHEBI:15378"/>
        <dbReference type="ChEBI" id="CHEBI:57856"/>
        <dbReference type="ChEBI" id="CHEBI:59789"/>
        <dbReference type="ChEBI" id="CHEBI:85452"/>
        <dbReference type="ChEBI" id="CHEBI:85454"/>
        <dbReference type="EC" id="2.1.1.37"/>
    </reaction>
</comment>
<evidence type="ECO:0000313" key="8">
    <source>
        <dbReference type="EMBL" id="ABC29632.1"/>
    </source>
</evidence>
<dbReference type="eggNOG" id="COG0270">
    <property type="taxonomic scope" value="Bacteria"/>
</dbReference>
<evidence type="ECO:0000256" key="6">
    <source>
        <dbReference type="ARBA" id="ARBA00047422"/>
    </source>
</evidence>
<name>Q2SI92_HAHCH</name>
<keyword evidence="4 7" id="KW-0949">S-adenosyl-L-methionine</keyword>
<comment type="similarity">
    <text evidence="7">Belongs to the class I-like SAM-binding methyltransferase superfamily. C5-methyltransferase family.</text>
</comment>
<protein>
    <recommendedName>
        <fullName evidence="1">DNA (cytosine-5-)-methyltransferase</fullName>
        <ecNumber evidence="1">2.1.1.37</ecNumber>
    </recommendedName>
</protein>
<evidence type="ECO:0000256" key="7">
    <source>
        <dbReference type="PROSITE-ProRule" id="PRU01016"/>
    </source>
</evidence>
<dbReference type="Gene3D" id="3.90.120.10">
    <property type="entry name" value="DNA Methylase, subunit A, domain 2"/>
    <property type="match status" value="1"/>
</dbReference>
<dbReference type="GO" id="GO:0009307">
    <property type="term" value="P:DNA restriction-modification system"/>
    <property type="evidence" value="ECO:0007669"/>
    <property type="project" value="UniProtKB-KW"/>
</dbReference>
<keyword evidence="5" id="KW-0680">Restriction system</keyword>
<dbReference type="RefSeq" id="WP_011396701.1">
    <property type="nucleotide sequence ID" value="NC_007645.1"/>
</dbReference>
<accession>Q2SI92</accession>
<dbReference type="PANTHER" id="PTHR10629:SF52">
    <property type="entry name" value="DNA (CYTOSINE-5)-METHYLTRANSFERASE 1"/>
    <property type="match status" value="1"/>
</dbReference>
<dbReference type="PRINTS" id="PR00105">
    <property type="entry name" value="C5METTRFRASE"/>
</dbReference>
<dbReference type="OrthoDB" id="9813719at2"/>
<dbReference type="Proteomes" id="UP000000238">
    <property type="component" value="Chromosome"/>
</dbReference>
<dbReference type="KEGG" id="hch:HCH_02855"/>
<dbReference type="GO" id="GO:0003886">
    <property type="term" value="F:DNA (cytosine-5-)-methyltransferase activity"/>
    <property type="evidence" value="ECO:0007669"/>
    <property type="project" value="UniProtKB-EC"/>
</dbReference>
<dbReference type="GO" id="GO:0003677">
    <property type="term" value="F:DNA binding"/>
    <property type="evidence" value="ECO:0007669"/>
    <property type="project" value="TreeGrafter"/>
</dbReference>
<organism evidence="8 9">
    <name type="scientific">Hahella chejuensis (strain KCTC 2396)</name>
    <dbReference type="NCBI Taxonomy" id="349521"/>
    <lineage>
        <taxon>Bacteria</taxon>
        <taxon>Pseudomonadati</taxon>
        <taxon>Pseudomonadota</taxon>
        <taxon>Gammaproteobacteria</taxon>
        <taxon>Oceanospirillales</taxon>
        <taxon>Hahellaceae</taxon>
        <taxon>Hahella</taxon>
    </lineage>
</organism>
<dbReference type="REBASE" id="11714">
    <property type="entry name" value="M.HchORF2855P"/>
</dbReference>
<dbReference type="EC" id="2.1.1.37" evidence="1"/>
<dbReference type="EMBL" id="CP000155">
    <property type="protein sequence ID" value="ABC29632.1"/>
    <property type="molecule type" value="Genomic_DNA"/>
</dbReference>
<keyword evidence="3 7" id="KW-0808">Transferase</keyword>
<evidence type="ECO:0000256" key="3">
    <source>
        <dbReference type="ARBA" id="ARBA00022679"/>
    </source>
</evidence>
<dbReference type="InterPro" id="IPR050390">
    <property type="entry name" value="C5-Methyltransferase"/>
</dbReference>
<dbReference type="InterPro" id="IPR001525">
    <property type="entry name" value="C5_MeTfrase"/>
</dbReference>
<evidence type="ECO:0000256" key="2">
    <source>
        <dbReference type="ARBA" id="ARBA00022603"/>
    </source>
</evidence>
<dbReference type="AlphaFoldDB" id="Q2SI92"/>
<dbReference type="SUPFAM" id="SSF53335">
    <property type="entry name" value="S-adenosyl-L-methionine-dependent methyltransferases"/>
    <property type="match status" value="1"/>
</dbReference>
<dbReference type="GO" id="GO:0044027">
    <property type="term" value="P:negative regulation of gene expression via chromosomal CpG island methylation"/>
    <property type="evidence" value="ECO:0007669"/>
    <property type="project" value="TreeGrafter"/>
</dbReference>
<dbReference type="Pfam" id="PF00145">
    <property type="entry name" value="DNA_methylase"/>
    <property type="match status" value="2"/>
</dbReference>
<dbReference type="STRING" id="349521.HCH_02855"/>
<gene>
    <name evidence="8" type="ordered locus">HCH_02855</name>
</gene>
<dbReference type="HOGENOM" id="CLU_014695_0_0_6"/>
<dbReference type="PROSITE" id="PS51679">
    <property type="entry name" value="SAM_MT_C5"/>
    <property type="match status" value="1"/>
</dbReference>
<evidence type="ECO:0000256" key="4">
    <source>
        <dbReference type="ARBA" id="ARBA00022691"/>
    </source>
</evidence>
<reference evidence="8 9" key="1">
    <citation type="journal article" date="2005" name="Nucleic Acids Res.">
        <title>Genomic blueprint of Hahella chejuensis, a marine microbe producing an algicidal agent.</title>
        <authorList>
            <person name="Jeong H."/>
            <person name="Yim J.H."/>
            <person name="Lee C."/>
            <person name="Choi S.-H."/>
            <person name="Park Y.K."/>
            <person name="Yoon S.H."/>
            <person name="Hur C.-G."/>
            <person name="Kang H.-Y."/>
            <person name="Kim D."/>
            <person name="Lee H.H."/>
            <person name="Park K.H."/>
            <person name="Park S.-H."/>
            <person name="Park H.-S."/>
            <person name="Lee H.K."/>
            <person name="Oh T.K."/>
            <person name="Kim J.F."/>
        </authorList>
    </citation>
    <scope>NUCLEOTIDE SEQUENCE [LARGE SCALE GENOMIC DNA]</scope>
    <source>
        <strain evidence="8 9">KCTC 2396</strain>
    </source>
</reference>
<dbReference type="InterPro" id="IPR029063">
    <property type="entry name" value="SAM-dependent_MTases_sf"/>
</dbReference>